<feature type="domain" description="URB1 C-terminal" evidence="3">
    <location>
        <begin position="1649"/>
        <end position="1845"/>
    </location>
</feature>
<dbReference type="Pfam" id="PF16201">
    <property type="entry name" value="NopRA1"/>
    <property type="match status" value="1"/>
</dbReference>
<evidence type="ECO:0000313" key="6">
    <source>
        <dbReference type="Proteomes" id="UP000002280"/>
    </source>
</evidence>
<evidence type="ECO:0000259" key="2">
    <source>
        <dbReference type="Pfam" id="PF11707"/>
    </source>
</evidence>
<dbReference type="PANTHER" id="PTHR13500:SF0">
    <property type="entry name" value="NUCLEOLAR PRE-RIBOSOMAL-ASSOCIATED PROTEIN 1"/>
    <property type="match status" value="1"/>
</dbReference>
<keyword evidence="6" id="KW-1185">Reference proteome</keyword>
<dbReference type="InterPro" id="IPR032436">
    <property type="entry name" value="URB1_C"/>
</dbReference>
<dbReference type="InterPro" id="IPR016024">
    <property type="entry name" value="ARM-type_fold"/>
</dbReference>
<dbReference type="InterPro" id="IPR039844">
    <property type="entry name" value="URB1"/>
</dbReference>
<name>A0A5F8HB72_MONDO</name>
<feature type="compositionally biased region" description="Polar residues" evidence="1">
    <location>
        <begin position="2255"/>
        <end position="2270"/>
    </location>
</feature>
<dbReference type="GO" id="GO:0000463">
    <property type="term" value="P:maturation of LSU-rRNA from tricistronic rRNA transcript (SSU-rRNA, 5.8S rRNA, LSU-rRNA)"/>
    <property type="evidence" value="ECO:0000318"/>
    <property type="project" value="GO_Central"/>
</dbReference>
<evidence type="ECO:0000313" key="5">
    <source>
        <dbReference type="Ensembl" id="ENSMODP00000057244.1"/>
    </source>
</evidence>
<dbReference type="Pfam" id="PF26140">
    <property type="entry name" value="HEAT_URB1"/>
    <property type="match status" value="1"/>
</dbReference>
<protein>
    <submittedName>
        <fullName evidence="5">URB1 ribosome biosis homolog</fullName>
    </submittedName>
</protein>
<gene>
    <name evidence="5" type="primary">URB1</name>
</gene>
<feature type="region of interest" description="Disordered" evidence="1">
    <location>
        <begin position="2238"/>
        <end position="2270"/>
    </location>
</feature>
<dbReference type="InterPro" id="IPR059018">
    <property type="entry name" value="HEAT_URB1"/>
</dbReference>
<dbReference type="Ensembl" id="ENSMODT00000053768.1">
    <property type="protein sequence ID" value="ENSMODP00000057244.1"/>
    <property type="gene ID" value="ENSMODG00000021076.4"/>
</dbReference>
<evidence type="ECO:0000256" key="1">
    <source>
        <dbReference type="SAM" id="MobiDB-lite"/>
    </source>
</evidence>
<feature type="domain" description="URB1 N-terminal" evidence="2">
    <location>
        <begin position="77"/>
        <end position="389"/>
    </location>
</feature>
<reference evidence="5" key="2">
    <citation type="submission" date="2025-08" db="UniProtKB">
        <authorList>
            <consortium name="Ensembl"/>
        </authorList>
    </citation>
    <scope>IDENTIFICATION</scope>
</reference>
<dbReference type="SUPFAM" id="SSF48371">
    <property type="entry name" value="ARM repeat"/>
    <property type="match status" value="1"/>
</dbReference>
<dbReference type="OMA" id="VVWVWQS"/>
<organism evidence="5 6">
    <name type="scientific">Monodelphis domestica</name>
    <name type="common">Gray short-tailed opossum</name>
    <dbReference type="NCBI Taxonomy" id="13616"/>
    <lineage>
        <taxon>Eukaryota</taxon>
        <taxon>Metazoa</taxon>
        <taxon>Chordata</taxon>
        <taxon>Craniata</taxon>
        <taxon>Vertebrata</taxon>
        <taxon>Euteleostomi</taxon>
        <taxon>Mammalia</taxon>
        <taxon>Metatheria</taxon>
        <taxon>Didelphimorphia</taxon>
        <taxon>Didelphidae</taxon>
        <taxon>Monodelphis</taxon>
    </lineage>
</organism>
<dbReference type="Bgee" id="ENSMODG00000021076">
    <property type="expression patterns" value="Expressed in forelimb bud and 19 other cell types or tissues"/>
</dbReference>
<proteinExistence type="predicted"/>
<feature type="domain" description="URB1 central HEAT repeat" evidence="4">
    <location>
        <begin position="630"/>
        <end position="731"/>
    </location>
</feature>
<dbReference type="PANTHER" id="PTHR13500">
    <property type="entry name" value="NUCLEOLAR PRERIBOSOMAL-ASSOCIATED PROTEIN 1"/>
    <property type="match status" value="1"/>
</dbReference>
<reference evidence="5" key="3">
    <citation type="submission" date="2025-09" db="UniProtKB">
        <authorList>
            <consortium name="Ensembl"/>
        </authorList>
    </citation>
    <scope>IDENTIFICATION</scope>
</reference>
<dbReference type="InterPro" id="IPR021714">
    <property type="entry name" value="URB1_N"/>
</dbReference>
<dbReference type="STRING" id="13616.ENSMODP00000057244"/>
<dbReference type="GO" id="GO:0001650">
    <property type="term" value="C:fibrillar center"/>
    <property type="evidence" value="ECO:0007669"/>
    <property type="project" value="Ensembl"/>
</dbReference>
<feature type="region of interest" description="Disordered" evidence="1">
    <location>
        <begin position="1"/>
        <end position="28"/>
    </location>
</feature>
<dbReference type="GO" id="GO:0000466">
    <property type="term" value="P:maturation of 5.8S rRNA from tricistronic rRNA transcript (SSU-rRNA, 5.8S rRNA, LSU-rRNA)"/>
    <property type="evidence" value="ECO:0000318"/>
    <property type="project" value="GO_Central"/>
</dbReference>
<evidence type="ECO:0000259" key="4">
    <source>
        <dbReference type="Pfam" id="PF26140"/>
    </source>
</evidence>
<sequence>MGNPKRKALAEKGEASSAGPAKKPRGEDFTGQQFKVQLKDPQTMVSALETFISIAKMLPQTGLYDVVEGYIKISVECSEIFQLLSGEKRTEHERLLIFKALEAILLRTAGDLSHFHVVGTNIIKKVLNSHMKLIYESLNPSSYKMTQTCLNLMSAMVAQGPDAARDFYSHFDFNKKSLYGLVKIRSPKGLPDIRLAYIQFALSFLIAGDDNTIARVLEMKEFLPVIFSTGLKEDRISTINLLLSTLGTKVIHNIGITKTQKVRFFTGYLLNNVASLYRWNGIADVSTENPTEEAAKTIVRELVHNFLMDLCCSLKHGINFYDPSLGTLGRGGNLTLLNFLLGLKTAVDDDMVAELVVNILKVCPDLLTKYFKEVTYSFVPRLKSAWLSNIRLLRKIYEAQPEISPAFKTKEFIPLSRMLSMVMVTTVPNVCNKIMFTQGLKLENKSVNHTVLSLISTILKRALKNIDHCLNKDVWQESGIYTPAMMEEFVHLYREAVSKLLPDLNNIVCVWQSLGKQKPNEDGGLGKKTSPEDEITETIEVDHKHDDAETTLLKAILLQVICLYQMVVPHVVIQCTFDFSKLLKGIISEEGFREEVPPVLQYYILKVALELPANKFAWLKGQVGPIFGGERSVFYLLMKMFVTSKHSQLKASTKLLIMKILRDTGVFEYTWKELELWLEQLDNITEEGKEVVIQFLECVLLHLVTNPYSYTDKAAEFVQEASTLHATMMKQEADNVSIPVSHIDDILDMVDVLMEDSEGLDEEIGFSLSEDMILLTFPFSAIVPAALDSRNKLLLGTENESGESVVSYLIAVLTDLLHTQRDPLALCLMLQYYDNLQLSSTSLCARLYQFNKYYSLWIPEQARETLASLVVGSAFSTLLTSTYERGSTFLLEENIQAKLIERIAQLPMQQILLSVKQVMLYLRTTVENFAKFGKTSGPALLQLFMNLLSHLLSRCYQLDTCNQQKCEAVQAESAIFLDEESLATLELANDTTLEDVLMVIFRHPTLESWYLALEQQTLPSHALNPVFVKLLATHFSAGVLTLLKVSAPMLRDMHRLDIFSKYSEAITKSVLKELQTLKTGSPTAYEKPSAQLEALYQLHPYLDGVQLRDITLAFLALPKLTLLAQGSKKSPQKGKHLSFLGEILKQLITGCYQEQSQQGELLLSLEYVKGMSALLPALVIEELETVFLQALQKDPVMVHVVELDLLTYCLNRKTKTCLSIVALLIQNSSTHLLHFELWCLQGLAPCLPENLSLFLPLVHTYLQSCMQGDFSRPSKVSRGVMNVLRKALWRELQNNLLGDDPQSLEMQEVLSKLVPYARAKDFKLLVAQLPSILQRPDKFRSWIVSDSISLVLEKSVEELEIWKKTLLGSCIKWLTASYSGSNNEEKTQDAEKSMLSRLNELLHSVNEVDPVDWQKFVKQGLKFRYQDYTFLKILHACIQLLYKPENSLCKKLVQLPLMYVMITQHSLFLPTILQSKEDDTNIQVKEVLVDLISTIVKICPSVCESSHFAVLLGGYGATLSVLDQKILLLLRLYEKNDLSLINFRMLLWGHAAVEHHKTCKSLGKSLWQQPSVGEILCLLDREKMMKTILHFPQNRRLLLKEDAQDIFKDKSKVDFDELYDPCFLLHLFSELTRPEFVVDCHKFVDSNALGLTVSALSSYDPQMRAAAYYVLASYYSHLEGARFREQPQLLYLLDVVQNGIRKQNLRFTYSLTLFIAKTALPNILNNCLNLFSEEHMYMKINKFLLSHEDLYLNKLPGFYNFFYSSDLEYRIEQEWIFDLLRQGIRDTHCYDLYSSQRIFHIILSFFNSPLCDETMQIWILEILQNAAQITKAAFEIVQEHSLLTWILHILGKKFLENQVLSNIISLLHTLWLSNLGNKRMEIQDDHPCELVAPQSPKLLPLQFVNEFLYVMVVLVRYLRPTLDSVQITHFFSTLNSVLRYRETVLEAFKEMDRLTVNEHIFSTKDVLILLHKWSLIMGDSKLQEDLKTTIEKYQVKELMKMIKDRNKPPAPARSKAQRSRKKMEVDPEGTTDPELKASSLKKCRDLLRSILTHWEPIFPVSERETDSEQVHLAPCPESEAVGLVSATAVLVASWGINSLTDPTLDVQGVPEVLRWFKRSILPHQTVVTELFRDIMWRNSIFKLYGQLSSAKELKAATWNILCLFNTIMLHLMASQGPIENSYHEVIETISLSSTDEEDKTKQAAAAFLVSLYIKDIWPGAKPVNTFLAHVRMICDATDLGSPGQPRPKPLREKISQSLNHSPQDLSKQGF</sequence>
<dbReference type="GO" id="GO:0005730">
    <property type="term" value="C:nucleolus"/>
    <property type="evidence" value="ECO:0000318"/>
    <property type="project" value="GO_Central"/>
</dbReference>
<accession>A0A5F8HB72</accession>
<evidence type="ECO:0000259" key="3">
    <source>
        <dbReference type="Pfam" id="PF16201"/>
    </source>
</evidence>
<reference evidence="5 6" key="1">
    <citation type="journal article" date="2007" name="Nature">
        <title>Genome of the marsupial Monodelphis domestica reveals innovation in non-coding sequences.</title>
        <authorList>
            <person name="Mikkelsen T.S."/>
            <person name="Wakefield M.J."/>
            <person name="Aken B."/>
            <person name="Amemiya C.T."/>
            <person name="Chang J.L."/>
            <person name="Duke S."/>
            <person name="Garber M."/>
            <person name="Gentles A.J."/>
            <person name="Goodstadt L."/>
            <person name="Heger A."/>
            <person name="Jurka J."/>
            <person name="Kamal M."/>
            <person name="Mauceli E."/>
            <person name="Searle S.M."/>
            <person name="Sharpe T."/>
            <person name="Baker M.L."/>
            <person name="Batzer M.A."/>
            <person name="Benos P.V."/>
            <person name="Belov K."/>
            <person name="Clamp M."/>
            <person name="Cook A."/>
            <person name="Cuff J."/>
            <person name="Das R."/>
            <person name="Davidow L."/>
            <person name="Deakin J.E."/>
            <person name="Fazzari M.J."/>
            <person name="Glass J.L."/>
            <person name="Grabherr M."/>
            <person name="Greally J.M."/>
            <person name="Gu W."/>
            <person name="Hore T.A."/>
            <person name="Huttley G.A."/>
            <person name="Kleber M."/>
            <person name="Jirtle R.L."/>
            <person name="Koina E."/>
            <person name="Lee J.T."/>
            <person name="Mahony S."/>
            <person name="Marra M.A."/>
            <person name="Miller R.D."/>
            <person name="Nicholls R.D."/>
            <person name="Oda M."/>
            <person name="Papenfuss A.T."/>
            <person name="Parra Z.E."/>
            <person name="Pollock D.D."/>
            <person name="Ray D.A."/>
            <person name="Schein J.E."/>
            <person name="Speed T.P."/>
            <person name="Thompson K."/>
            <person name="VandeBerg J.L."/>
            <person name="Wade C.M."/>
            <person name="Walker J.A."/>
            <person name="Waters P.D."/>
            <person name="Webber C."/>
            <person name="Weidman J.R."/>
            <person name="Xie X."/>
            <person name="Zody M.C."/>
            <person name="Baldwin J."/>
            <person name="Abdouelleil A."/>
            <person name="Abdulkadir J."/>
            <person name="Abebe A."/>
            <person name="Abera B."/>
            <person name="Abreu J."/>
            <person name="Acer S.C."/>
            <person name="Aftuck L."/>
            <person name="Alexander A."/>
            <person name="An P."/>
            <person name="Anderson E."/>
            <person name="Anderson S."/>
            <person name="Arachi H."/>
            <person name="Azer M."/>
            <person name="Bachantsang P."/>
            <person name="Barry A."/>
            <person name="Bayul T."/>
            <person name="Berlin A."/>
            <person name="Bessette D."/>
            <person name="Bloom T."/>
            <person name="Bloom T."/>
            <person name="Boguslavskiy L."/>
            <person name="Bonnet C."/>
            <person name="Boukhgalter B."/>
            <person name="Bourzgui I."/>
            <person name="Brown A."/>
            <person name="Cahill P."/>
            <person name="Channer S."/>
            <person name="Cheshatsang Y."/>
            <person name="Chuda L."/>
            <person name="Citroen M."/>
            <person name="Collymore A."/>
            <person name="Cooke P."/>
            <person name="Costello M."/>
            <person name="D'Aco K."/>
            <person name="Daza R."/>
            <person name="De Haan G."/>
            <person name="DeGray S."/>
            <person name="DeMaso C."/>
            <person name="Dhargay N."/>
            <person name="Dooley K."/>
            <person name="Dooley E."/>
            <person name="Doricent M."/>
            <person name="Dorje P."/>
            <person name="Dorjee K."/>
            <person name="Dupes A."/>
            <person name="Elong R."/>
            <person name="Falk J."/>
            <person name="Farina A."/>
            <person name="Faro S."/>
            <person name="Ferguson D."/>
            <person name="Fisher S."/>
            <person name="Foley C.D."/>
            <person name="Franke A."/>
            <person name="Friedrich D."/>
            <person name="Gadbois L."/>
            <person name="Gearin G."/>
            <person name="Gearin C.R."/>
            <person name="Giannoukos G."/>
            <person name="Goode T."/>
            <person name="Graham J."/>
            <person name="Grandbois E."/>
            <person name="Grewal S."/>
            <person name="Gyaltsen K."/>
            <person name="Hafez N."/>
            <person name="Hagos B."/>
            <person name="Hall J."/>
            <person name="Henson C."/>
            <person name="Hollinger A."/>
            <person name="Honan T."/>
            <person name="Huard M.D."/>
            <person name="Hughes L."/>
            <person name="Hurhula B."/>
            <person name="Husby M.E."/>
            <person name="Kamat A."/>
            <person name="Kanga B."/>
            <person name="Kashin S."/>
            <person name="Khazanovich D."/>
            <person name="Kisner P."/>
            <person name="Lance K."/>
            <person name="Lara M."/>
            <person name="Lee W."/>
            <person name="Lennon N."/>
            <person name="Letendre F."/>
            <person name="LeVine R."/>
            <person name="Lipovsky A."/>
            <person name="Liu X."/>
            <person name="Liu J."/>
            <person name="Liu S."/>
            <person name="Lokyitsang T."/>
            <person name="Lokyitsang Y."/>
            <person name="Lubonja R."/>
            <person name="Lui A."/>
            <person name="MacDonald P."/>
            <person name="Magnisalis V."/>
            <person name="Maru K."/>
            <person name="Matthews C."/>
            <person name="McCusker W."/>
            <person name="McDonough S."/>
            <person name="Mehta T."/>
            <person name="Meldrim J."/>
            <person name="Meneus L."/>
            <person name="Mihai O."/>
            <person name="Mihalev A."/>
            <person name="Mihova T."/>
            <person name="Mittelman R."/>
            <person name="Mlenga V."/>
            <person name="Montmayeur A."/>
            <person name="Mulrain L."/>
            <person name="Navidi A."/>
            <person name="Naylor J."/>
            <person name="Negash T."/>
            <person name="Nguyen T."/>
            <person name="Nguyen N."/>
            <person name="Nicol R."/>
            <person name="Norbu C."/>
            <person name="Norbu N."/>
            <person name="Novod N."/>
            <person name="O'Neill B."/>
            <person name="Osman S."/>
            <person name="Markiewicz E."/>
            <person name="Oyono O.L."/>
            <person name="Patti C."/>
            <person name="Phunkhang P."/>
            <person name="Pierre F."/>
            <person name="Priest M."/>
            <person name="Raghuraman S."/>
            <person name="Rege F."/>
            <person name="Reyes R."/>
            <person name="Rise C."/>
            <person name="Rogov P."/>
            <person name="Ross K."/>
            <person name="Ryan E."/>
            <person name="Settipalli S."/>
            <person name="Shea T."/>
            <person name="Sherpa N."/>
            <person name="Shi L."/>
            <person name="Shih D."/>
            <person name="Sparrow T."/>
            <person name="Spaulding J."/>
            <person name="Stalker J."/>
            <person name="Stange-Thomann N."/>
            <person name="Stavropoulos S."/>
            <person name="Stone C."/>
            <person name="Strader C."/>
            <person name="Tesfaye S."/>
            <person name="Thomson T."/>
            <person name="Thoulutsang Y."/>
            <person name="Thoulutsang D."/>
            <person name="Topham K."/>
            <person name="Topping I."/>
            <person name="Tsamla T."/>
            <person name="Vassiliev H."/>
            <person name="Vo A."/>
            <person name="Wangchuk T."/>
            <person name="Wangdi T."/>
            <person name="Weiand M."/>
            <person name="Wilkinson J."/>
            <person name="Wilson A."/>
            <person name="Yadav S."/>
            <person name="Young G."/>
            <person name="Yu Q."/>
            <person name="Zembek L."/>
            <person name="Zhong D."/>
            <person name="Zimmer A."/>
            <person name="Zwirko Z."/>
            <person name="Jaffe D.B."/>
            <person name="Alvarez P."/>
            <person name="Brockman W."/>
            <person name="Butler J."/>
            <person name="Chin C."/>
            <person name="Gnerre S."/>
            <person name="MacCallum I."/>
            <person name="Graves J.A."/>
            <person name="Ponting C.P."/>
            <person name="Breen M."/>
            <person name="Samollow P.B."/>
            <person name="Lander E.S."/>
            <person name="Lindblad-Toh K."/>
        </authorList>
    </citation>
    <scope>NUCLEOTIDE SEQUENCE [LARGE SCALE GENOMIC DNA]</scope>
</reference>
<feature type="region of interest" description="Disordered" evidence="1">
    <location>
        <begin position="2004"/>
        <end position="2035"/>
    </location>
</feature>
<dbReference type="GeneTree" id="ENSGT00390000014210"/>
<dbReference type="Proteomes" id="UP000002280">
    <property type="component" value="Chromosome 4"/>
</dbReference>
<dbReference type="InParanoid" id="A0A5F8HB72"/>
<dbReference type="FunCoup" id="A0A5F8HB72">
    <property type="interactions" value="1187"/>
</dbReference>
<dbReference type="Pfam" id="PF11707">
    <property type="entry name" value="Npa1"/>
    <property type="match status" value="1"/>
</dbReference>